<dbReference type="Pfam" id="PF00583">
    <property type="entry name" value="Acetyltransf_1"/>
    <property type="match status" value="1"/>
</dbReference>
<keyword evidence="3" id="KW-1185">Reference proteome</keyword>
<dbReference type="RefSeq" id="WP_322856299.1">
    <property type="nucleotide sequence ID" value="NZ_JAYDCJ010000003.1"/>
</dbReference>
<dbReference type="EC" id="2.3.1.-" evidence="2"/>
<protein>
    <submittedName>
        <fullName evidence="2">GNAT family N-acetyltransferase</fullName>
        <ecNumber evidence="2">2.3.1.-</ecNumber>
    </submittedName>
</protein>
<sequence>MKTLKRSLGLLKRKLGRMVEIKAGILLHQPVAAREGAGIPGAQLARASVYRPDLDYSKDEFTRRNLRQNDLYELLVDRRPVCFGWVARAGARVGILHDIQMTVPDRAFYIWDCVTPPEYRGRGYFQSLLKQLVSSRDTGANLALVAVDTRNTASRKALAKAGFQPLFSYLSIRVLGRVVLAVANRGHRLSQAQILFDQLA</sequence>
<comment type="caution">
    <text evidence="2">The sequence shown here is derived from an EMBL/GenBank/DDBJ whole genome shotgun (WGS) entry which is preliminary data.</text>
</comment>
<dbReference type="Gene3D" id="3.40.630.30">
    <property type="match status" value="1"/>
</dbReference>
<dbReference type="GO" id="GO:0016746">
    <property type="term" value="F:acyltransferase activity"/>
    <property type="evidence" value="ECO:0007669"/>
    <property type="project" value="UniProtKB-KW"/>
</dbReference>
<proteinExistence type="predicted"/>
<feature type="domain" description="N-acetyltransferase" evidence="1">
    <location>
        <begin position="71"/>
        <end position="163"/>
    </location>
</feature>
<evidence type="ECO:0000313" key="3">
    <source>
        <dbReference type="Proteomes" id="UP001305746"/>
    </source>
</evidence>
<name>A0ABU5P1A6_9GAMM</name>
<keyword evidence="2" id="KW-0808">Transferase</keyword>
<dbReference type="InterPro" id="IPR016181">
    <property type="entry name" value="Acyl_CoA_acyltransferase"/>
</dbReference>
<dbReference type="SUPFAM" id="SSF55729">
    <property type="entry name" value="Acyl-CoA N-acyltransferases (Nat)"/>
    <property type="match status" value="1"/>
</dbReference>
<dbReference type="EMBL" id="JAYDCJ010000003">
    <property type="protein sequence ID" value="MEA1081858.1"/>
    <property type="molecule type" value="Genomic_DNA"/>
</dbReference>
<dbReference type="Proteomes" id="UP001305746">
    <property type="component" value="Unassembled WGS sequence"/>
</dbReference>
<evidence type="ECO:0000313" key="2">
    <source>
        <dbReference type="EMBL" id="MEA1081858.1"/>
    </source>
</evidence>
<accession>A0ABU5P1A6</accession>
<keyword evidence="2" id="KW-0012">Acyltransferase</keyword>
<gene>
    <name evidence="2" type="ORF">U5822_14375</name>
</gene>
<dbReference type="InterPro" id="IPR000182">
    <property type="entry name" value="GNAT_dom"/>
</dbReference>
<evidence type="ECO:0000259" key="1">
    <source>
        <dbReference type="Pfam" id="PF00583"/>
    </source>
</evidence>
<organism evidence="2 3">
    <name type="scientific">Marinobacter qingdaonensis</name>
    <dbReference type="NCBI Taxonomy" id="3108486"/>
    <lineage>
        <taxon>Bacteria</taxon>
        <taxon>Pseudomonadati</taxon>
        <taxon>Pseudomonadota</taxon>
        <taxon>Gammaproteobacteria</taxon>
        <taxon>Pseudomonadales</taxon>
        <taxon>Marinobacteraceae</taxon>
        <taxon>Marinobacter</taxon>
    </lineage>
</organism>
<reference evidence="2 3" key="1">
    <citation type="submission" date="2023-12" db="EMBL/GenBank/DDBJ databases">
        <title>Marinobacter qingdaonensis sp. nov., isolated from the intertidal sediment of Qingdao, PR China.</title>
        <authorList>
            <person name="Li Y."/>
        </authorList>
    </citation>
    <scope>NUCLEOTIDE SEQUENCE [LARGE SCALE GENOMIC DNA]</scope>
    <source>
        <strain evidence="2 3">ASW11-75</strain>
    </source>
</reference>